<dbReference type="RefSeq" id="WP_255134008.1">
    <property type="nucleotide sequence ID" value="NZ_JANDBC010000001.1"/>
</dbReference>
<dbReference type="AlphaFoldDB" id="A0A9X2L2R4"/>
<reference evidence="1" key="1">
    <citation type="submission" date="2022-06" db="EMBL/GenBank/DDBJ databases">
        <title>Gracilimonas sp. CAU 1638 isolated from sea sediment.</title>
        <authorList>
            <person name="Kim W."/>
        </authorList>
    </citation>
    <scope>NUCLEOTIDE SEQUENCE</scope>
    <source>
        <strain evidence="1">CAU 1638</strain>
    </source>
</reference>
<comment type="caution">
    <text evidence="1">The sequence shown here is derived from an EMBL/GenBank/DDBJ whole genome shotgun (WGS) entry which is preliminary data.</text>
</comment>
<evidence type="ECO:0000313" key="2">
    <source>
        <dbReference type="Proteomes" id="UP001139125"/>
    </source>
</evidence>
<organism evidence="1 2">
    <name type="scientific">Gracilimonas sediminicola</name>
    <dbReference type="NCBI Taxonomy" id="2952158"/>
    <lineage>
        <taxon>Bacteria</taxon>
        <taxon>Pseudomonadati</taxon>
        <taxon>Balneolota</taxon>
        <taxon>Balneolia</taxon>
        <taxon>Balneolales</taxon>
        <taxon>Balneolaceae</taxon>
        <taxon>Gracilimonas</taxon>
    </lineage>
</organism>
<proteinExistence type="predicted"/>
<accession>A0A9X2L2R4</accession>
<dbReference type="Proteomes" id="UP001139125">
    <property type="component" value="Unassembled WGS sequence"/>
</dbReference>
<protein>
    <submittedName>
        <fullName evidence="1">Uncharacterized protein</fullName>
    </submittedName>
</protein>
<evidence type="ECO:0000313" key="1">
    <source>
        <dbReference type="EMBL" id="MCP9291240.1"/>
    </source>
</evidence>
<gene>
    <name evidence="1" type="ORF">NM125_06565</name>
</gene>
<name>A0A9X2L2R4_9BACT</name>
<dbReference type="EMBL" id="JANDBC010000001">
    <property type="protein sequence ID" value="MCP9291240.1"/>
    <property type="molecule type" value="Genomic_DNA"/>
</dbReference>
<sequence length="376" mass="41761">MTLLLSSLSFAQDFDTNRMNRDIKIMENILGEMFKTQFTSNEGTVQVRSQGYTIFGSGSSGNVKGTYIPGYGVIFMIPATSNRYIISSGSSGSNRQVVFQYSSEDSDRKIDKESVTSRIGEFLQDYASTIGQLKNNESILVIYGSANATGNRTAVYSIRGDEEDRPSPLPVISVSAKKSDLDAFRSGRINSDALQNRLSVSTSEDKERLDLKVLGNIFGTALGEGDGNEYHLINSNSLSYMYLDNFGALYSLDLHRGHALGSLSSSVFKLRLSRDAESEDRAEAEAREHELELTETIEKEYDALVNKTKEFIIDYGRTLSSLEDDQYLLVSLNINESSDIIPERVDFQVKKSTFNQLDKGQISREAALNAVTLTEY</sequence>
<keyword evidence="2" id="KW-1185">Reference proteome</keyword>